<feature type="region of interest" description="Disordered" evidence="1">
    <location>
        <begin position="1"/>
        <end position="62"/>
    </location>
</feature>
<feature type="compositionally biased region" description="Polar residues" evidence="1">
    <location>
        <begin position="1"/>
        <end position="10"/>
    </location>
</feature>
<evidence type="ECO:0000313" key="3">
    <source>
        <dbReference type="Proteomes" id="UP001430356"/>
    </source>
</evidence>
<sequence length="370" mass="39779">MSTTMETSVVSHHVPHPPTSRSAAHRFRGASKKISSGSFRPMSMPNVRRDTDTSALRSRRGSASDLSLDLSSILALDQFHHYPTGAPQCLPLDVPTRPNSPTDGAAYRLNAMQMPPPLPTEAPWQLQCRPTSLDGASTCDGLTPSPFRSLSSPLRSLYATTTSVPSLHSRNAERAVGACRPAASPSAFFVDCSMAFPQEPREPQGRLAPLPLTRGSLTSIRTPSMVSVITNGASDNDSADAAPLSDPLHRSSALVSVVRPPSTASDPSYKREYLRIVDKGNQRVRLVRRPLIAFQQSRACSWVTESAAHSEDEVSAATVGVRTPEPPCKKRASKSEESPLVSAYRTRCASRSHNSFLFAVAAPVSADSSH</sequence>
<proteinExistence type="predicted"/>
<evidence type="ECO:0000313" key="2">
    <source>
        <dbReference type="EMBL" id="KAK7201635.1"/>
    </source>
</evidence>
<dbReference type="Proteomes" id="UP001430356">
    <property type="component" value="Unassembled WGS sequence"/>
</dbReference>
<name>A0AAW0F9C3_9TRYP</name>
<gene>
    <name evidence="2" type="ORF">NESM_000228200</name>
</gene>
<organism evidence="2 3">
    <name type="scientific">Novymonas esmeraldas</name>
    <dbReference type="NCBI Taxonomy" id="1808958"/>
    <lineage>
        <taxon>Eukaryota</taxon>
        <taxon>Discoba</taxon>
        <taxon>Euglenozoa</taxon>
        <taxon>Kinetoplastea</taxon>
        <taxon>Metakinetoplastina</taxon>
        <taxon>Trypanosomatida</taxon>
        <taxon>Trypanosomatidae</taxon>
        <taxon>Novymonas</taxon>
    </lineage>
</organism>
<comment type="caution">
    <text evidence="2">The sequence shown here is derived from an EMBL/GenBank/DDBJ whole genome shotgun (WGS) entry which is preliminary data.</text>
</comment>
<evidence type="ECO:0000256" key="1">
    <source>
        <dbReference type="SAM" id="MobiDB-lite"/>
    </source>
</evidence>
<keyword evidence="3" id="KW-1185">Reference proteome</keyword>
<protein>
    <submittedName>
        <fullName evidence="2">Uncharacterized protein</fullName>
    </submittedName>
</protein>
<dbReference type="EMBL" id="JAECZO010000018">
    <property type="protein sequence ID" value="KAK7201635.1"/>
    <property type="molecule type" value="Genomic_DNA"/>
</dbReference>
<reference evidence="2 3" key="1">
    <citation type="journal article" date="2021" name="MBio">
        <title>A New Model Trypanosomatid, Novymonas esmeraldas: Genomic Perception of Its 'Candidatus Pandoraea novymonadis' Endosymbiont.</title>
        <authorList>
            <person name="Zakharova A."/>
            <person name="Saura A."/>
            <person name="Butenko A."/>
            <person name="Podesvova L."/>
            <person name="Warmusova S."/>
            <person name="Kostygov A.Y."/>
            <person name="Nenarokova A."/>
            <person name="Lukes J."/>
            <person name="Opperdoes F.R."/>
            <person name="Yurchenko V."/>
        </authorList>
    </citation>
    <scope>NUCLEOTIDE SEQUENCE [LARGE SCALE GENOMIC DNA]</scope>
    <source>
        <strain evidence="2 3">E262AT.01</strain>
    </source>
</reference>
<dbReference type="AlphaFoldDB" id="A0AAW0F9C3"/>
<accession>A0AAW0F9C3</accession>